<reference evidence="3 4" key="1">
    <citation type="submission" date="2019-04" db="EMBL/GenBank/DDBJ databases">
        <authorList>
            <person name="Alioto T."/>
            <person name="Alioto T."/>
        </authorList>
    </citation>
    <scope>NUCLEOTIDE SEQUENCE [LARGE SCALE GENOMIC DNA]</scope>
</reference>
<feature type="compositionally biased region" description="Basic and acidic residues" evidence="1">
    <location>
        <begin position="44"/>
        <end position="63"/>
    </location>
</feature>
<evidence type="ECO:0000313" key="2">
    <source>
        <dbReference type="EMBL" id="KAF7486466.1"/>
    </source>
</evidence>
<evidence type="ECO:0000313" key="3">
    <source>
        <dbReference type="EMBL" id="VTJ55464.1"/>
    </source>
</evidence>
<evidence type="ECO:0000256" key="1">
    <source>
        <dbReference type="SAM" id="MobiDB-lite"/>
    </source>
</evidence>
<accession>A0A5E4ADY1</accession>
<evidence type="ECO:0000313" key="4">
    <source>
        <dbReference type="Proteomes" id="UP000335636"/>
    </source>
</evidence>
<name>A0A5E4ADY1_MARMO</name>
<dbReference type="AlphaFoldDB" id="A0A5E4ADY1"/>
<sequence>MPLLLAAAGRPSSSPVALSRATTRNRTPAHRKSLTGKDLLAGDAVRKPQSRERGAAPSREAEPSGRPPRMCAAAPGREKAWVRD</sequence>
<keyword evidence="4" id="KW-1185">Reference proteome</keyword>
<protein>
    <submittedName>
        <fullName evidence="3">Uncharacterized protein</fullName>
    </submittedName>
</protein>
<feature type="region of interest" description="Disordered" evidence="1">
    <location>
        <begin position="1"/>
        <end position="84"/>
    </location>
</feature>
<reference evidence="2" key="2">
    <citation type="submission" date="2020-08" db="EMBL/GenBank/DDBJ databases">
        <authorList>
            <person name="Shumante A."/>
            <person name="Zimin A.V."/>
            <person name="Puiu D."/>
            <person name="Salzberg S.L."/>
        </authorList>
    </citation>
    <scope>NUCLEOTIDE SEQUENCE</scope>
    <source>
        <strain evidence="2">WC2-LM</strain>
        <tissue evidence="2">Liver</tissue>
    </source>
</reference>
<proteinExistence type="predicted"/>
<dbReference type="EMBL" id="CABDUW010000051">
    <property type="protein sequence ID" value="VTJ55464.1"/>
    <property type="molecule type" value="Genomic_DNA"/>
</dbReference>
<gene>
    <name evidence="2" type="ORF">GHT09_001483</name>
    <name evidence="3" type="ORF">MONAX_5E037828</name>
</gene>
<feature type="compositionally biased region" description="Polar residues" evidence="1">
    <location>
        <begin position="11"/>
        <end position="26"/>
    </location>
</feature>
<organism evidence="3 4">
    <name type="scientific">Marmota monax</name>
    <name type="common">Woodchuck</name>
    <dbReference type="NCBI Taxonomy" id="9995"/>
    <lineage>
        <taxon>Eukaryota</taxon>
        <taxon>Metazoa</taxon>
        <taxon>Chordata</taxon>
        <taxon>Craniata</taxon>
        <taxon>Vertebrata</taxon>
        <taxon>Euteleostomi</taxon>
        <taxon>Mammalia</taxon>
        <taxon>Eutheria</taxon>
        <taxon>Euarchontoglires</taxon>
        <taxon>Glires</taxon>
        <taxon>Rodentia</taxon>
        <taxon>Sciuromorpha</taxon>
        <taxon>Sciuridae</taxon>
        <taxon>Xerinae</taxon>
        <taxon>Marmotini</taxon>
        <taxon>Marmota</taxon>
    </lineage>
</organism>
<dbReference type="EMBL" id="WJEC01000041">
    <property type="protein sequence ID" value="KAF7486466.1"/>
    <property type="molecule type" value="Genomic_DNA"/>
</dbReference>
<dbReference type="Proteomes" id="UP000335636">
    <property type="component" value="Unassembled WGS sequence"/>
</dbReference>
<dbReference type="Proteomes" id="UP000662637">
    <property type="component" value="Unassembled WGS sequence"/>
</dbReference>